<evidence type="ECO:0000313" key="2">
    <source>
        <dbReference type="EMBL" id="KRK45280.1"/>
    </source>
</evidence>
<dbReference type="PATRIC" id="fig|1423719.4.peg.338"/>
<dbReference type="STRING" id="1423719.FC66_GL000334"/>
<sequence>MKIEHIGLWVADLEGMRDFYVTNFNATFGERYDNVTKGFSSYFMSFPDGQARLEIMTRTDITTRYPTGQGYAHLAFSVGSHVIVDQMVVDFKAAGIGVIGEPRITGDGYYEAVILDPEGNQIELVG</sequence>
<accession>A0A0R1HGI6</accession>
<dbReference type="InterPro" id="IPR004360">
    <property type="entry name" value="Glyas_Fos-R_dOase_dom"/>
</dbReference>
<evidence type="ECO:0000313" key="3">
    <source>
        <dbReference type="Proteomes" id="UP000051450"/>
    </source>
</evidence>
<keyword evidence="3" id="KW-1185">Reference proteome</keyword>
<dbReference type="Proteomes" id="UP000051450">
    <property type="component" value="Unassembled WGS sequence"/>
</dbReference>
<dbReference type="AlphaFoldDB" id="A0A0R1HGI6"/>
<feature type="domain" description="VOC" evidence="1">
    <location>
        <begin position="2"/>
        <end position="126"/>
    </location>
</feature>
<proteinExistence type="predicted"/>
<comment type="caution">
    <text evidence="2">The sequence shown here is derived from an EMBL/GenBank/DDBJ whole genome shotgun (WGS) entry which is preliminary data.</text>
</comment>
<dbReference type="OrthoDB" id="9789012at2"/>
<name>A0A0R1HGI6_9LACO</name>
<protein>
    <recommendedName>
        <fullName evidence="1">VOC domain-containing protein</fullName>
    </recommendedName>
</protein>
<evidence type="ECO:0000259" key="1">
    <source>
        <dbReference type="PROSITE" id="PS51819"/>
    </source>
</evidence>
<dbReference type="EMBL" id="AZDI01000010">
    <property type="protein sequence ID" value="KRK45280.1"/>
    <property type="molecule type" value="Genomic_DNA"/>
</dbReference>
<dbReference type="InterPro" id="IPR037523">
    <property type="entry name" value="VOC_core"/>
</dbReference>
<dbReference type="Gene3D" id="3.10.180.10">
    <property type="entry name" value="2,3-Dihydroxybiphenyl 1,2-Dioxygenase, domain 1"/>
    <property type="match status" value="1"/>
</dbReference>
<dbReference type="SUPFAM" id="SSF54593">
    <property type="entry name" value="Glyoxalase/Bleomycin resistance protein/Dihydroxybiphenyl dioxygenase"/>
    <property type="match status" value="1"/>
</dbReference>
<reference evidence="2 3" key="1">
    <citation type="journal article" date="2015" name="Genome Announc.">
        <title>Expanding the biotechnology potential of lactobacilli through comparative genomics of 213 strains and associated genera.</title>
        <authorList>
            <person name="Sun Z."/>
            <person name="Harris H.M."/>
            <person name="McCann A."/>
            <person name="Guo C."/>
            <person name="Argimon S."/>
            <person name="Zhang W."/>
            <person name="Yang X."/>
            <person name="Jeffery I.B."/>
            <person name="Cooney J.C."/>
            <person name="Kagawa T.F."/>
            <person name="Liu W."/>
            <person name="Song Y."/>
            <person name="Salvetti E."/>
            <person name="Wrobel A."/>
            <person name="Rasinkangas P."/>
            <person name="Parkhill J."/>
            <person name="Rea M.C."/>
            <person name="O'Sullivan O."/>
            <person name="Ritari J."/>
            <person name="Douillard F.P."/>
            <person name="Paul Ross R."/>
            <person name="Yang R."/>
            <person name="Briner A.E."/>
            <person name="Felis G.E."/>
            <person name="de Vos W.M."/>
            <person name="Barrangou R."/>
            <person name="Klaenhammer T.R."/>
            <person name="Caufield P.W."/>
            <person name="Cui Y."/>
            <person name="Zhang H."/>
            <person name="O'Toole P.W."/>
        </authorList>
    </citation>
    <scope>NUCLEOTIDE SEQUENCE [LARGE SCALE GENOMIC DNA]</scope>
    <source>
        <strain evidence="2 3">DSM 15638</strain>
    </source>
</reference>
<dbReference type="PANTHER" id="PTHR36113:SF1">
    <property type="entry name" value="GLYOXALASE_BLEOMYCIN RESISTANCE PROTEIN_DIOXYGENASE"/>
    <property type="match status" value="1"/>
</dbReference>
<dbReference type="InterPro" id="IPR029068">
    <property type="entry name" value="Glyas_Bleomycin-R_OHBP_Dase"/>
</dbReference>
<organism evidence="2 3">
    <name type="scientific">Dellaglioa algida DSM 15638</name>
    <dbReference type="NCBI Taxonomy" id="1423719"/>
    <lineage>
        <taxon>Bacteria</taxon>
        <taxon>Bacillati</taxon>
        <taxon>Bacillota</taxon>
        <taxon>Bacilli</taxon>
        <taxon>Lactobacillales</taxon>
        <taxon>Lactobacillaceae</taxon>
        <taxon>Dellaglioa</taxon>
    </lineage>
</organism>
<dbReference type="PANTHER" id="PTHR36113">
    <property type="entry name" value="LYASE, PUTATIVE-RELATED-RELATED"/>
    <property type="match status" value="1"/>
</dbReference>
<dbReference type="Pfam" id="PF00903">
    <property type="entry name" value="Glyoxalase"/>
    <property type="match status" value="1"/>
</dbReference>
<dbReference type="RefSeq" id="WP_057974595.1">
    <property type="nucleotide sequence ID" value="NZ_AZDI01000010.1"/>
</dbReference>
<gene>
    <name evidence="2" type="ORF">FC66_GL000334</name>
</gene>
<dbReference type="PROSITE" id="PS51819">
    <property type="entry name" value="VOC"/>
    <property type="match status" value="1"/>
</dbReference>
<dbReference type="InterPro" id="IPR051332">
    <property type="entry name" value="Fosfomycin_Res_Enzymes"/>
</dbReference>